<feature type="transmembrane region" description="Helical" evidence="1">
    <location>
        <begin position="179"/>
        <end position="201"/>
    </location>
</feature>
<comment type="caution">
    <text evidence="2">The sequence shown here is derived from an EMBL/GenBank/DDBJ whole genome shotgun (WGS) entry which is preliminary data.</text>
</comment>
<feature type="transmembrane region" description="Helical" evidence="1">
    <location>
        <begin position="213"/>
        <end position="237"/>
    </location>
</feature>
<dbReference type="Proteomes" id="UP001519287">
    <property type="component" value="Unassembled WGS sequence"/>
</dbReference>
<keyword evidence="1" id="KW-0812">Transmembrane</keyword>
<feature type="transmembrane region" description="Helical" evidence="1">
    <location>
        <begin position="140"/>
        <end position="159"/>
    </location>
</feature>
<organism evidence="2 3">
    <name type="scientific">Paenibacillus eucommiae</name>
    <dbReference type="NCBI Taxonomy" id="1355755"/>
    <lineage>
        <taxon>Bacteria</taxon>
        <taxon>Bacillati</taxon>
        <taxon>Bacillota</taxon>
        <taxon>Bacilli</taxon>
        <taxon>Bacillales</taxon>
        <taxon>Paenibacillaceae</taxon>
        <taxon>Paenibacillus</taxon>
    </lineage>
</organism>
<keyword evidence="3" id="KW-1185">Reference proteome</keyword>
<name>A0ABS4IVZ1_9BACL</name>
<reference evidence="2 3" key="1">
    <citation type="submission" date="2021-03" db="EMBL/GenBank/DDBJ databases">
        <title>Genomic Encyclopedia of Type Strains, Phase IV (KMG-IV): sequencing the most valuable type-strain genomes for metagenomic binning, comparative biology and taxonomic classification.</title>
        <authorList>
            <person name="Goeker M."/>
        </authorList>
    </citation>
    <scope>NUCLEOTIDE SEQUENCE [LARGE SCALE GENOMIC DNA]</scope>
    <source>
        <strain evidence="2 3">DSM 26048</strain>
    </source>
</reference>
<accession>A0ABS4IVZ1</accession>
<proteinExistence type="predicted"/>
<keyword evidence="1" id="KW-0472">Membrane</keyword>
<sequence>MGKRMQIVQVASTYIGTVVGAGFASGQEILQFFTFHGTLGLAGIIVTTGLFAWIGTKMMVLAHRIQANSYHQMNTYLFGQTWGRVISLFIFVILLGVTSVMLASTGAIVEEQLGFPFQWGILFTITLSFLVLIKGMKGLLSINLLVMPMMLGFTLLVASQLGLKGFYAEVYAYPDHGKWLFHSITYAAFNLAMVQAVLVPLGSEIKDESVLKWGGLLGSLTLGLMLSISHMALHYHMPQIWDFAIPMAEIIRNLGNAVRLLFLVVVFGEVFTTLVGNVFGMTRQIQQVYPIPQKLIVLLLLFGCLLIGQIGYSSLLSALYPVFGYMGLFLMVSLMFKRMPAKS</sequence>
<dbReference type="RefSeq" id="WP_209972003.1">
    <property type="nucleotide sequence ID" value="NZ_JAGGLB010000008.1"/>
</dbReference>
<feature type="transmembrane region" description="Helical" evidence="1">
    <location>
        <begin position="85"/>
        <end position="109"/>
    </location>
</feature>
<evidence type="ECO:0000313" key="2">
    <source>
        <dbReference type="EMBL" id="MBP1991240.1"/>
    </source>
</evidence>
<dbReference type="PANTHER" id="PTHR37814">
    <property type="entry name" value="CONSERVED MEMBRANE PROTEIN"/>
    <property type="match status" value="1"/>
</dbReference>
<feature type="transmembrane region" description="Helical" evidence="1">
    <location>
        <begin position="291"/>
        <end position="312"/>
    </location>
</feature>
<keyword evidence="1" id="KW-1133">Transmembrane helix</keyword>
<dbReference type="PANTHER" id="PTHR37814:SF1">
    <property type="entry name" value="MEMBRANE PROTEIN"/>
    <property type="match status" value="1"/>
</dbReference>
<evidence type="ECO:0000256" key="1">
    <source>
        <dbReference type="SAM" id="Phobius"/>
    </source>
</evidence>
<protein>
    <submittedName>
        <fullName evidence="2">Membrane protein YkvI</fullName>
    </submittedName>
</protein>
<feature type="transmembrane region" description="Helical" evidence="1">
    <location>
        <begin position="32"/>
        <end position="54"/>
    </location>
</feature>
<feature type="transmembrane region" description="Helical" evidence="1">
    <location>
        <begin position="318"/>
        <end position="336"/>
    </location>
</feature>
<dbReference type="InterPro" id="IPR038728">
    <property type="entry name" value="YkvI-like"/>
</dbReference>
<feature type="transmembrane region" description="Helical" evidence="1">
    <location>
        <begin position="257"/>
        <end position="279"/>
    </location>
</feature>
<gene>
    <name evidence="2" type="ORF">J2Z66_002847</name>
</gene>
<feature type="transmembrane region" description="Helical" evidence="1">
    <location>
        <begin position="7"/>
        <end position="26"/>
    </location>
</feature>
<evidence type="ECO:0000313" key="3">
    <source>
        <dbReference type="Proteomes" id="UP001519287"/>
    </source>
</evidence>
<dbReference type="EMBL" id="JAGGLB010000008">
    <property type="protein sequence ID" value="MBP1991240.1"/>
    <property type="molecule type" value="Genomic_DNA"/>
</dbReference>
<feature type="transmembrane region" description="Helical" evidence="1">
    <location>
        <begin position="115"/>
        <end position="133"/>
    </location>
</feature>